<evidence type="ECO:0000256" key="2">
    <source>
        <dbReference type="ARBA" id="ARBA00022679"/>
    </source>
</evidence>
<evidence type="ECO:0000313" key="7">
    <source>
        <dbReference type="EMBL" id="SCJ61445.1"/>
    </source>
</evidence>
<reference evidence="7" key="1">
    <citation type="submission" date="2015-09" db="EMBL/GenBank/DDBJ databases">
        <authorList>
            <consortium name="Pathogen Informatics"/>
        </authorList>
    </citation>
    <scope>NUCLEOTIDE SEQUENCE</scope>
    <source>
        <strain evidence="7">2789STDY5834896</strain>
    </source>
</reference>
<dbReference type="InterPro" id="IPR024688">
    <property type="entry name" value="Mac_dom"/>
</dbReference>
<comment type="similarity">
    <text evidence="1 5">Belongs to the transferase hexapeptide repeat family.</text>
</comment>
<gene>
    <name evidence="7" type="ORF">SAMEA3545359_01064</name>
</gene>
<dbReference type="InterPro" id="IPR001451">
    <property type="entry name" value="Hexapep"/>
</dbReference>
<evidence type="ECO:0000256" key="1">
    <source>
        <dbReference type="ARBA" id="ARBA00007274"/>
    </source>
</evidence>
<dbReference type="PANTHER" id="PTHR43017">
    <property type="entry name" value="GALACTOSIDE O-ACETYLTRANSFERASE"/>
    <property type="match status" value="1"/>
</dbReference>
<dbReference type="PANTHER" id="PTHR43017:SF1">
    <property type="entry name" value="ACETYLTRANSFERASE YJL218W-RELATED"/>
    <property type="match status" value="1"/>
</dbReference>
<dbReference type="InterPro" id="IPR018357">
    <property type="entry name" value="Hexapep_transf_CS"/>
</dbReference>
<dbReference type="Pfam" id="PF14602">
    <property type="entry name" value="Hexapep_2"/>
    <property type="match status" value="1"/>
</dbReference>
<dbReference type="SUPFAM" id="SSF51161">
    <property type="entry name" value="Trimeric LpxA-like enzymes"/>
    <property type="match status" value="1"/>
</dbReference>
<feature type="domain" description="Maltose/galactoside acetyltransferase" evidence="6">
    <location>
        <begin position="8"/>
        <end position="63"/>
    </location>
</feature>
<dbReference type="FunFam" id="2.160.10.10:FF:000025">
    <property type="entry name" value="Hexapeptide-repeat containing-acetyltransferase"/>
    <property type="match status" value="1"/>
</dbReference>
<keyword evidence="3" id="KW-0677">Repeat</keyword>
<dbReference type="EMBL" id="FMHG01000001">
    <property type="protein sequence ID" value="SCJ61445.1"/>
    <property type="molecule type" value="Genomic_DNA"/>
</dbReference>
<dbReference type="InterPro" id="IPR039369">
    <property type="entry name" value="LacA-like"/>
</dbReference>
<protein>
    <recommendedName>
        <fullName evidence="5">Acetyltransferase</fullName>
        <ecNumber evidence="5">2.3.1.-</ecNumber>
    </recommendedName>
</protein>
<dbReference type="SMART" id="SM01266">
    <property type="entry name" value="Mac"/>
    <property type="match status" value="1"/>
</dbReference>
<dbReference type="PROSITE" id="PS00101">
    <property type="entry name" value="HEXAPEP_TRANSFERASES"/>
    <property type="match status" value="1"/>
</dbReference>
<evidence type="ECO:0000256" key="3">
    <source>
        <dbReference type="ARBA" id="ARBA00022737"/>
    </source>
</evidence>
<keyword evidence="2 5" id="KW-0808">Transferase</keyword>
<evidence type="ECO:0000256" key="4">
    <source>
        <dbReference type="ARBA" id="ARBA00023315"/>
    </source>
</evidence>
<accession>A0A1C6HWM0</accession>
<evidence type="ECO:0000259" key="6">
    <source>
        <dbReference type="SMART" id="SM01266"/>
    </source>
</evidence>
<proteinExistence type="inferred from homology"/>
<name>A0A1C6HWM0_9FIRM</name>
<dbReference type="InterPro" id="IPR011004">
    <property type="entry name" value="Trimer_LpxA-like_sf"/>
</dbReference>
<dbReference type="EC" id="2.3.1.-" evidence="5"/>
<dbReference type="Gene3D" id="2.160.10.10">
    <property type="entry name" value="Hexapeptide repeat proteins"/>
    <property type="match status" value="1"/>
</dbReference>
<dbReference type="Pfam" id="PF12464">
    <property type="entry name" value="Mac"/>
    <property type="match status" value="1"/>
</dbReference>
<sequence>MREHRQLLEDMAAGRPYDDFDPWLADRRKQAAAAIARYTQCYGQQNETGMQRALDELLHDRGEGAHIVPPFSMEFGFFVTLGAGSFVNQGSIWLDCAPVTIGREVMMGPRVCFFTSDHALLADERLAGDIVARPITVGDRVWIGGNTTILGGVHIGDEAVIGAGSVVTRDIPPKVVAVGNPCRVLRPITEKDRLRR</sequence>
<evidence type="ECO:0000256" key="5">
    <source>
        <dbReference type="RuleBase" id="RU367021"/>
    </source>
</evidence>
<dbReference type="CDD" id="cd03357">
    <property type="entry name" value="LbH_MAT_GAT"/>
    <property type="match status" value="1"/>
</dbReference>
<organism evidence="7">
    <name type="scientific">uncultured Anaerotruncus sp</name>
    <dbReference type="NCBI Taxonomy" id="905011"/>
    <lineage>
        <taxon>Bacteria</taxon>
        <taxon>Bacillati</taxon>
        <taxon>Bacillota</taxon>
        <taxon>Clostridia</taxon>
        <taxon>Eubacteriales</taxon>
        <taxon>Oscillospiraceae</taxon>
        <taxon>Anaerotruncus</taxon>
        <taxon>environmental samples</taxon>
    </lineage>
</organism>
<keyword evidence="4 5" id="KW-0012">Acyltransferase</keyword>
<dbReference type="GO" id="GO:0008870">
    <property type="term" value="F:galactoside O-acetyltransferase activity"/>
    <property type="evidence" value="ECO:0007669"/>
    <property type="project" value="TreeGrafter"/>
</dbReference>
<dbReference type="AlphaFoldDB" id="A0A1C6HWM0"/>